<protein>
    <submittedName>
        <fullName evidence="3">SET and MYND domain-containing protein</fullName>
    </submittedName>
</protein>
<dbReference type="Gene3D" id="2.170.270.10">
    <property type="entry name" value="SET domain"/>
    <property type="match status" value="1"/>
</dbReference>
<dbReference type="InterPro" id="IPR001214">
    <property type="entry name" value="SET_dom"/>
</dbReference>
<evidence type="ECO:0000313" key="3">
    <source>
        <dbReference type="EMBL" id="KAJ4458784.1"/>
    </source>
</evidence>
<dbReference type="Proteomes" id="UP001141327">
    <property type="component" value="Unassembled WGS sequence"/>
</dbReference>
<organism evidence="3 4">
    <name type="scientific">Paratrimastix pyriformis</name>
    <dbReference type="NCBI Taxonomy" id="342808"/>
    <lineage>
        <taxon>Eukaryota</taxon>
        <taxon>Metamonada</taxon>
        <taxon>Preaxostyla</taxon>
        <taxon>Paratrimastigidae</taxon>
        <taxon>Paratrimastix</taxon>
    </lineage>
</organism>
<dbReference type="EMBL" id="JAPMOS010000025">
    <property type="protein sequence ID" value="KAJ4458784.1"/>
    <property type="molecule type" value="Genomic_DNA"/>
</dbReference>
<proteinExistence type="predicted"/>
<dbReference type="InterPro" id="IPR046341">
    <property type="entry name" value="SET_dom_sf"/>
</dbReference>
<accession>A0ABQ8UHS7</accession>
<dbReference type="SUPFAM" id="SSF48452">
    <property type="entry name" value="TPR-like"/>
    <property type="match status" value="1"/>
</dbReference>
<evidence type="ECO:0000256" key="1">
    <source>
        <dbReference type="SAM" id="MobiDB-lite"/>
    </source>
</evidence>
<name>A0ABQ8UHS7_9EUKA</name>
<evidence type="ECO:0000259" key="2">
    <source>
        <dbReference type="Pfam" id="PF00856"/>
    </source>
</evidence>
<dbReference type="Pfam" id="PF00856">
    <property type="entry name" value="SET"/>
    <property type="match status" value="1"/>
</dbReference>
<feature type="region of interest" description="Disordered" evidence="1">
    <location>
        <begin position="749"/>
        <end position="778"/>
    </location>
</feature>
<dbReference type="CDD" id="cd20071">
    <property type="entry name" value="SET_SMYD"/>
    <property type="match status" value="1"/>
</dbReference>
<dbReference type="SUPFAM" id="SSF82199">
    <property type="entry name" value="SET domain"/>
    <property type="match status" value="1"/>
</dbReference>
<dbReference type="PANTHER" id="PTHR46533:SF1">
    <property type="entry name" value="ZINC FINGER MYND DOMAIN-CONTAINING PROTEIN 12"/>
    <property type="match status" value="1"/>
</dbReference>
<reference evidence="3" key="1">
    <citation type="journal article" date="2022" name="bioRxiv">
        <title>Genomics of Preaxostyla Flagellates Illuminates Evolutionary Transitions and the Path Towards Mitochondrial Loss.</title>
        <authorList>
            <person name="Novak L.V.F."/>
            <person name="Treitli S.C."/>
            <person name="Pyrih J."/>
            <person name="Halakuc P."/>
            <person name="Pipaliya S.V."/>
            <person name="Vacek V."/>
            <person name="Brzon O."/>
            <person name="Soukal P."/>
            <person name="Eme L."/>
            <person name="Dacks J.B."/>
            <person name="Karnkowska A."/>
            <person name="Elias M."/>
            <person name="Hampl V."/>
        </authorList>
    </citation>
    <scope>NUCLEOTIDE SEQUENCE</scope>
    <source>
        <strain evidence="3">RCP-MX</strain>
    </source>
</reference>
<feature type="compositionally biased region" description="Low complexity" evidence="1">
    <location>
        <begin position="86"/>
        <end position="111"/>
    </location>
</feature>
<dbReference type="PANTHER" id="PTHR46533">
    <property type="entry name" value="ZINC FINGER MYND DOMAIN-CONTAINING PROTEIN 12"/>
    <property type="match status" value="1"/>
</dbReference>
<comment type="caution">
    <text evidence="3">The sequence shown here is derived from an EMBL/GenBank/DDBJ whole genome shotgun (WGS) entry which is preliminary data.</text>
</comment>
<evidence type="ECO:0000313" key="4">
    <source>
        <dbReference type="Proteomes" id="UP001141327"/>
    </source>
</evidence>
<feature type="compositionally biased region" description="Basic and acidic residues" evidence="1">
    <location>
        <begin position="70"/>
        <end position="83"/>
    </location>
</feature>
<keyword evidence="4" id="KW-1185">Reference proteome</keyword>
<feature type="domain" description="SET" evidence="2">
    <location>
        <begin position="333"/>
        <end position="425"/>
    </location>
</feature>
<dbReference type="InterPro" id="IPR053248">
    <property type="entry name" value="Zinc_finger_MYND_domain"/>
</dbReference>
<gene>
    <name evidence="3" type="ORF">PAPYR_5293</name>
</gene>
<dbReference type="InterPro" id="IPR011990">
    <property type="entry name" value="TPR-like_helical_dom_sf"/>
</dbReference>
<feature type="region of interest" description="Disordered" evidence="1">
    <location>
        <begin position="69"/>
        <end position="120"/>
    </location>
</feature>
<dbReference type="Gene3D" id="1.25.40.10">
    <property type="entry name" value="Tetratricopeptide repeat domain"/>
    <property type="match status" value="2"/>
</dbReference>
<sequence length="778" mass="85868">MRAMMLLDQIYYGSIDAGPEHIDTAPGYFHMANAFRICKKEDVASAMYEKVVDIWYNFLSRALDHMAAQNERDQQQQRQRDDQATAAAAAAAAAGAPPGSPEGPAAPAAGPEGEEGKEPAAAKKEEFVLGGPLGIFCSGVLSILVEETQIAETLDILTRILHHREERYGPGNPLTGNLHRVLGMLYIYANAPREARSHLEQAHQIYMRELGDQDPNFRSKPSEGVRGVLRRGQDVYRGVSYKRSYKPGPSKIQAYAGPMREGPSDFQAGELVFEEEPLLFVDAPPKFICDLARGPPLLSPMSLNDIHAFVTSSPEVRAKVMLLFHPNPLPSNEMHTQCVARYKKTFTRCEVTEQELLVVLSIFDLNCHHFSQKQGGEGHALFELGSKCTHSCLPNAVFITSPDNRKMQFRSVRPIHTGDILTTSYLTSDNRSVEYRRLMLEQNRQFHCRCPRCTRLPDLPRALPCPHCAGPFTNLESGLPMLTSSASLGRCPDLGFIVPHPVPDPAAPAGPGGSLEPILGPEPARWEWRCDRCGGLFDVAALPRLNRVVALEELLARKISRYDALLMQLGFDCRVARSLFAAATRILGPRHWVTAVMLHILADAAMSARYQDKAWESLDGHMEVLEQLLAYYRGADLDMAPLRGVFLATAQALLEDDQGPVARLLLEAILPSALLAAGPEHPHTSQIADALARCPPERAASLTDLRPHPLPMPISRFSRATGVPAELRGELKEELEAALAAKELGRAIKQAQGAEKASAAQTQDGDQQQQQHRRRRRR</sequence>